<dbReference type="Proteomes" id="UP001372834">
    <property type="component" value="Unassembled WGS sequence"/>
</dbReference>
<proteinExistence type="predicted"/>
<keyword evidence="1" id="KW-0472">Membrane</keyword>
<evidence type="ECO:0000313" key="3">
    <source>
        <dbReference type="Proteomes" id="UP001372834"/>
    </source>
</evidence>
<feature type="transmembrane region" description="Helical" evidence="1">
    <location>
        <begin position="107"/>
        <end position="131"/>
    </location>
</feature>
<protein>
    <submittedName>
        <fullName evidence="2">Uncharacterized protein</fullName>
    </submittedName>
</protein>
<reference evidence="2 3" key="1">
    <citation type="submission" date="2023-10" db="EMBL/GenBank/DDBJ databases">
        <title>Genomes of two closely related lineages of the louse Polyplax serrata with different host specificities.</title>
        <authorList>
            <person name="Martinu J."/>
            <person name="Tarabai H."/>
            <person name="Stefka J."/>
            <person name="Hypsa V."/>
        </authorList>
    </citation>
    <scope>NUCLEOTIDE SEQUENCE [LARGE SCALE GENOMIC DNA]</scope>
    <source>
        <strain evidence="2">HR10_N</strain>
    </source>
</reference>
<dbReference type="AlphaFoldDB" id="A0AAN8P1V2"/>
<keyword evidence="1" id="KW-1133">Transmembrane helix</keyword>
<sequence>MTENSEEDSEDSLDNETGEKKTKIVCSNIQRCNTNAETGEPETFDIIVKRKSFQIPLKYLKEPLENCGFKPKGRRRFVPEWYVKKNQFKSGVVKTIFLSNGRNVSPLVFVLPTLLIFPTWASILCLLWEACMHMWSHQRNKWKKNHHVEYRSPLHLLSSQFCIHCRSRKWKEKISEIHKKRTLRRRNRNQKYQKQKRMFAA</sequence>
<accession>A0AAN8P1V2</accession>
<gene>
    <name evidence="2" type="ORF">RUM43_003248</name>
</gene>
<dbReference type="EMBL" id="JAWJWE010000036">
    <property type="protein sequence ID" value="KAK6629431.1"/>
    <property type="molecule type" value="Genomic_DNA"/>
</dbReference>
<evidence type="ECO:0000313" key="2">
    <source>
        <dbReference type="EMBL" id="KAK6629431.1"/>
    </source>
</evidence>
<organism evidence="2 3">
    <name type="scientific">Polyplax serrata</name>
    <name type="common">Common mouse louse</name>
    <dbReference type="NCBI Taxonomy" id="468196"/>
    <lineage>
        <taxon>Eukaryota</taxon>
        <taxon>Metazoa</taxon>
        <taxon>Ecdysozoa</taxon>
        <taxon>Arthropoda</taxon>
        <taxon>Hexapoda</taxon>
        <taxon>Insecta</taxon>
        <taxon>Pterygota</taxon>
        <taxon>Neoptera</taxon>
        <taxon>Paraneoptera</taxon>
        <taxon>Psocodea</taxon>
        <taxon>Troctomorpha</taxon>
        <taxon>Phthiraptera</taxon>
        <taxon>Anoplura</taxon>
        <taxon>Polyplacidae</taxon>
        <taxon>Polyplax</taxon>
    </lineage>
</organism>
<evidence type="ECO:0000256" key="1">
    <source>
        <dbReference type="SAM" id="Phobius"/>
    </source>
</evidence>
<keyword evidence="1" id="KW-0812">Transmembrane</keyword>
<name>A0AAN8P1V2_POLSC</name>
<comment type="caution">
    <text evidence="2">The sequence shown here is derived from an EMBL/GenBank/DDBJ whole genome shotgun (WGS) entry which is preliminary data.</text>
</comment>